<evidence type="ECO:0000313" key="3">
    <source>
        <dbReference type="Proteomes" id="UP000039865"/>
    </source>
</evidence>
<dbReference type="AlphaFoldDB" id="A0A078A2Z2"/>
<keyword evidence="3" id="KW-1185">Reference proteome</keyword>
<feature type="compositionally biased region" description="Basic and acidic residues" evidence="1">
    <location>
        <begin position="47"/>
        <end position="62"/>
    </location>
</feature>
<evidence type="ECO:0000313" key="2">
    <source>
        <dbReference type="EMBL" id="CDW75139.1"/>
    </source>
</evidence>
<feature type="compositionally biased region" description="Acidic residues" evidence="1">
    <location>
        <begin position="105"/>
        <end position="114"/>
    </location>
</feature>
<feature type="compositionally biased region" description="Basic and acidic residues" evidence="1">
    <location>
        <begin position="125"/>
        <end position="136"/>
    </location>
</feature>
<protein>
    <submittedName>
        <fullName evidence="2">Uncharacterized protein</fullName>
    </submittedName>
</protein>
<dbReference type="OrthoDB" id="49520at2759"/>
<gene>
    <name evidence="2" type="primary">Contig17028.g18135</name>
    <name evidence="2" type="ORF">STYLEM_4126</name>
</gene>
<name>A0A078A2Z2_STYLE</name>
<feature type="region of interest" description="Disordered" evidence="1">
    <location>
        <begin position="1"/>
        <end position="250"/>
    </location>
</feature>
<feature type="compositionally biased region" description="Low complexity" evidence="1">
    <location>
        <begin position="315"/>
        <end position="324"/>
    </location>
</feature>
<dbReference type="EMBL" id="CCKQ01004002">
    <property type="protein sequence ID" value="CDW75139.1"/>
    <property type="molecule type" value="Genomic_DNA"/>
</dbReference>
<organism evidence="2 3">
    <name type="scientific">Stylonychia lemnae</name>
    <name type="common">Ciliate</name>
    <dbReference type="NCBI Taxonomy" id="5949"/>
    <lineage>
        <taxon>Eukaryota</taxon>
        <taxon>Sar</taxon>
        <taxon>Alveolata</taxon>
        <taxon>Ciliophora</taxon>
        <taxon>Intramacronucleata</taxon>
        <taxon>Spirotrichea</taxon>
        <taxon>Stichotrichia</taxon>
        <taxon>Sporadotrichida</taxon>
        <taxon>Oxytrichidae</taxon>
        <taxon>Stylonychinae</taxon>
        <taxon>Stylonychia</taxon>
    </lineage>
</organism>
<proteinExistence type="predicted"/>
<feature type="compositionally biased region" description="Polar residues" evidence="1">
    <location>
        <begin position="34"/>
        <end position="46"/>
    </location>
</feature>
<accession>A0A078A2Z2</accession>
<dbReference type="Proteomes" id="UP000039865">
    <property type="component" value="Unassembled WGS sequence"/>
</dbReference>
<sequence length="407" mass="48189">MSKQEKGRRGRPATKKHRDEEYETEEDTLKAKTQVKNNQGSQSGQNERSRTRNRDDKTDYHHNQQQLQTRQKDRALQDDYDNSKKRGRSCRTKPLENKKQGNVIGEEDEEDDLENFNKSNSKRSRREERESQKTLSEDEDYENERMDSREDDDIFQMDDTQSKSKNKDDQEEKYDDLTQELNNTINKDDETYSQESQVSLKKNVKETVKQPPSGRGKRGRPGRKPAVEVTQQQEKEKPQPPATLSKDSKLTKKQQILILRKNLIKNWSKKKSNQIYDERQSLKFKSPHWVKQQALKKSNVKVHLYKNLKQILTNFDNNPQNANNQESSKDQGPQYNQEIGSYMSIDCGISVRVQPKYCDFTGFFSKYKHKVCGLRYTEDWQYQMIDKMQNSKIEEYLQQRKAFVFLK</sequence>
<dbReference type="InParanoid" id="A0A078A2Z2"/>
<feature type="compositionally biased region" description="Basic and acidic residues" evidence="1">
    <location>
        <begin position="70"/>
        <end position="84"/>
    </location>
</feature>
<feature type="compositionally biased region" description="Basic and acidic residues" evidence="1">
    <location>
        <begin position="160"/>
        <end position="170"/>
    </location>
</feature>
<reference evidence="2 3" key="1">
    <citation type="submission" date="2014-06" db="EMBL/GenBank/DDBJ databases">
        <authorList>
            <person name="Swart Estienne"/>
        </authorList>
    </citation>
    <scope>NUCLEOTIDE SEQUENCE [LARGE SCALE GENOMIC DNA]</scope>
    <source>
        <strain evidence="2 3">130c</strain>
    </source>
</reference>
<evidence type="ECO:0000256" key="1">
    <source>
        <dbReference type="SAM" id="MobiDB-lite"/>
    </source>
</evidence>
<feature type="region of interest" description="Disordered" evidence="1">
    <location>
        <begin position="315"/>
        <end position="334"/>
    </location>
</feature>